<dbReference type="GO" id="GO:0010112">
    <property type="term" value="P:regulation of systemic acquired resistance"/>
    <property type="evidence" value="ECO:0007669"/>
    <property type="project" value="InterPro"/>
</dbReference>
<comment type="subcellular location">
    <subcellularLocation>
        <location evidence="1">Nucleus</location>
    </subcellularLocation>
</comment>
<protein>
    <submittedName>
        <fullName evidence="5">NIM1-interacting protein</fullName>
    </submittedName>
</protein>
<evidence type="ECO:0000313" key="6">
    <source>
        <dbReference type="Proteomes" id="UP000237000"/>
    </source>
</evidence>
<proteinExistence type="inferred from homology"/>
<dbReference type="AlphaFoldDB" id="A0A2P5CZV1"/>
<evidence type="ECO:0000256" key="1">
    <source>
        <dbReference type="ARBA" id="ARBA00004123"/>
    </source>
</evidence>
<comment type="similarity">
    <text evidence="2">Belongs to the NPR1-interactor family.</text>
</comment>
<dbReference type="OrthoDB" id="1304316at2759"/>
<reference evidence="6" key="1">
    <citation type="submission" date="2016-06" db="EMBL/GenBank/DDBJ databases">
        <title>Parallel loss of symbiosis genes in relatives of nitrogen-fixing non-legume Parasponia.</title>
        <authorList>
            <person name="Van Velzen R."/>
            <person name="Holmer R."/>
            <person name="Bu F."/>
            <person name="Rutten L."/>
            <person name="Van Zeijl A."/>
            <person name="Liu W."/>
            <person name="Santuari L."/>
            <person name="Cao Q."/>
            <person name="Sharma T."/>
            <person name="Shen D."/>
            <person name="Roswanjaya Y."/>
            <person name="Wardhani T."/>
            <person name="Kalhor M.S."/>
            <person name="Jansen J."/>
            <person name="Van den Hoogen J."/>
            <person name="Gungor B."/>
            <person name="Hartog M."/>
            <person name="Hontelez J."/>
            <person name="Verver J."/>
            <person name="Yang W.-C."/>
            <person name="Schijlen E."/>
            <person name="Repin R."/>
            <person name="Schilthuizen M."/>
            <person name="Schranz E."/>
            <person name="Heidstra R."/>
            <person name="Miyata K."/>
            <person name="Fedorova E."/>
            <person name="Kohlen W."/>
            <person name="Bisseling T."/>
            <person name="Smit S."/>
            <person name="Geurts R."/>
        </authorList>
    </citation>
    <scope>NUCLEOTIDE SEQUENCE [LARGE SCALE GENOMIC DNA]</scope>
    <source>
        <strain evidence="6">cv. RG33-2</strain>
    </source>
</reference>
<feature type="compositionally biased region" description="Basic and acidic residues" evidence="4">
    <location>
        <begin position="1"/>
        <end position="13"/>
    </location>
</feature>
<sequence length="130" mass="15143">MERDGKKRIIATEEKEDEGEEEKVKQDHDDDDEDEEEEKIEKFFAIIKRLREARTSIANCLHEFEVSNKDAKKVRVHAPAWTPVFELEDFAGPEKDDNAGTSYRFSMKKAIGVEKEEEREEKGLDLNLTL</sequence>
<evidence type="ECO:0000256" key="3">
    <source>
        <dbReference type="ARBA" id="ARBA00023242"/>
    </source>
</evidence>
<keyword evidence="3" id="KW-0539">Nucleus</keyword>
<dbReference type="GO" id="GO:0005634">
    <property type="term" value="C:nucleus"/>
    <property type="evidence" value="ECO:0007669"/>
    <property type="project" value="UniProtKB-SubCell"/>
</dbReference>
<dbReference type="Pfam" id="PF15699">
    <property type="entry name" value="NPR1_interact"/>
    <property type="match status" value="1"/>
</dbReference>
<evidence type="ECO:0000256" key="4">
    <source>
        <dbReference type="SAM" id="MobiDB-lite"/>
    </source>
</evidence>
<dbReference type="InterPro" id="IPR031425">
    <property type="entry name" value="NPR1/NH1-interacting"/>
</dbReference>
<comment type="caution">
    <text evidence="5">The sequence shown here is derived from an EMBL/GenBank/DDBJ whole genome shotgun (WGS) entry which is preliminary data.</text>
</comment>
<evidence type="ECO:0000256" key="2">
    <source>
        <dbReference type="ARBA" id="ARBA00009937"/>
    </source>
</evidence>
<gene>
    <name evidence="5" type="ORF">TorRG33x02_267440</name>
</gene>
<dbReference type="EMBL" id="JXTC01000311">
    <property type="protein sequence ID" value="PON66576.1"/>
    <property type="molecule type" value="Genomic_DNA"/>
</dbReference>
<dbReference type="PANTHER" id="PTHR33669:SF15">
    <property type="entry name" value="NPR1_NIM1-LIKE C-TERMINAL DOMAIN-CONTAINING PROTEIN"/>
    <property type="match status" value="1"/>
</dbReference>
<evidence type="ECO:0000313" key="5">
    <source>
        <dbReference type="EMBL" id="PON66576.1"/>
    </source>
</evidence>
<organism evidence="5 6">
    <name type="scientific">Trema orientale</name>
    <name type="common">Charcoal tree</name>
    <name type="synonym">Celtis orientalis</name>
    <dbReference type="NCBI Taxonomy" id="63057"/>
    <lineage>
        <taxon>Eukaryota</taxon>
        <taxon>Viridiplantae</taxon>
        <taxon>Streptophyta</taxon>
        <taxon>Embryophyta</taxon>
        <taxon>Tracheophyta</taxon>
        <taxon>Spermatophyta</taxon>
        <taxon>Magnoliopsida</taxon>
        <taxon>eudicotyledons</taxon>
        <taxon>Gunneridae</taxon>
        <taxon>Pentapetalae</taxon>
        <taxon>rosids</taxon>
        <taxon>fabids</taxon>
        <taxon>Rosales</taxon>
        <taxon>Cannabaceae</taxon>
        <taxon>Trema</taxon>
    </lineage>
</organism>
<dbReference type="Proteomes" id="UP000237000">
    <property type="component" value="Unassembled WGS sequence"/>
</dbReference>
<dbReference type="PANTHER" id="PTHR33669">
    <property type="entry name" value="PROTEIN NEGATIVE REGULATOR OF RESISTANCE"/>
    <property type="match status" value="1"/>
</dbReference>
<keyword evidence="6" id="KW-1185">Reference proteome</keyword>
<accession>A0A2P5CZV1</accession>
<name>A0A2P5CZV1_TREOI</name>
<dbReference type="InParanoid" id="A0A2P5CZV1"/>
<feature type="region of interest" description="Disordered" evidence="4">
    <location>
        <begin position="1"/>
        <end position="37"/>
    </location>
</feature>